<sequence>MSCFHSRVTLTLCIVAAGTVACHCTYANREPTRDVPNVLEIPELALEKGNEEDVDEFKEPLTAPDEEDSPSGARKKGATMKRLQSTLNGTANTRVNLPNELWTTVQKISPKSAHDNAPMRLWIRKKYAPKAEAVPIEALTSALVKRIRGSQEKDEGDPAGGKQTEAIIANILRYCRTHYRPTEACPQLAALRRFGLPADNAYPRR</sequence>
<name>A0A086JCS1_TOXGO</name>
<reference evidence="3 4" key="1">
    <citation type="submission" date="2014-03" db="EMBL/GenBank/DDBJ databases">
        <authorList>
            <person name="Sibley D."/>
            <person name="Venepally P."/>
            <person name="Karamycheva S."/>
            <person name="Hadjithomas M."/>
            <person name="Khan A."/>
            <person name="Brunk B."/>
            <person name="Roos D."/>
            <person name="Caler E."/>
            <person name="Lorenzi H."/>
        </authorList>
    </citation>
    <scope>NUCLEOTIDE SEQUENCE [LARGE SCALE GENOMIC DNA]</scope>
    <source>
        <strain evidence="4">p89</strain>
    </source>
</reference>
<dbReference type="AlphaFoldDB" id="A0A086JCS1"/>
<keyword evidence="2" id="KW-0732">Signal</keyword>
<evidence type="ECO:0000256" key="1">
    <source>
        <dbReference type="SAM" id="MobiDB-lite"/>
    </source>
</evidence>
<gene>
    <name evidence="3" type="ORF">TGP89_297280</name>
</gene>
<organism evidence="3 4">
    <name type="scientific">Toxoplasma gondii p89</name>
    <dbReference type="NCBI Taxonomy" id="943119"/>
    <lineage>
        <taxon>Eukaryota</taxon>
        <taxon>Sar</taxon>
        <taxon>Alveolata</taxon>
        <taxon>Apicomplexa</taxon>
        <taxon>Conoidasida</taxon>
        <taxon>Coccidia</taxon>
        <taxon>Eucoccidiorida</taxon>
        <taxon>Eimeriorina</taxon>
        <taxon>Sarcocystidae</taxon>
        <taxon>Toxoplasma</taxon>
    </lineage>
</organism>
<comment type="caution">
    <text evidence="3">The sequence shown here is derived from an EMBL/GenBank/DDBJ whole genome shotgun (WGS) entry which is preliminary data.</text>
</comment>
<evidence type="ECO:0000256" key="2">
    <source>
        <dbReference type="SAM" id="SignalP"/>
    </source>
</evidence>
<accession>A0A086JCS1</accession>
<dbReference type="PROSITE" id="PS51257">
    <property type="entry name" value="PROKAR_LIPOPROTEIN"/>
    <property type="match status" value="1"/>
</dbReference>
<evidence type="ECO:0000313" key="4">
    <source>
        <dbReference type="Proteomes" id="UP000028828"/>
    </source>
</evidence>
<feature type="chain" id="PRO_5001808096" description="Transmembrane protein" evidence="2">
    <location>
        <begin position="28"/>
        <end position="205"/>
    </location>
</feature>
<evidence type="ECO:0008006" key="5">
    <source>
        <dbReference type="Google" id="ProtNLM"/>
    </source>
</evidence>
<proteinExistence type="predicted"/>
<evidence type="ECO:0000313" key="3">
    <source>
        <dbReference type="EMBL" id="KFG29939.1"/>
    </source>
</evidence>
<protein>
    <recommendedName>
        <fullName evidence="5">Transmembrane protein</fullName>
    </recommendedName>
</protein>
<dbReference type="EMBL" id="AEYI02002111">
    <property type="protein sequence ID" value="KFG29939.1"/>
    <property type="molecule type" value="Genomic_DNA"/>
</dbReference>
<dbReference type="OrthoDB" id="330016at2759"/>
<feature type="region of interest" description="Disordered" evidence="1">
    <location>
        <begin position="49"/>
        <end position="79"/>
    </location>
</feature>
<dbReference type="VEuPathDB" id="ToxoDB:TGP89_297280"/>
<dbReference type="Proteomes" id="UP000028828">
    <property type="component" value="Unassembled WGS sequence"/>
</dbReference>
<feature type="signal peptide" evidence="2">
    <location>
        <begin position="1"/>
        <end position="27"/>
    </location>
</feature>